<organism evidence="11 12">
    <name type="scientific">Cymbomonas tetramitiformis</name>
    <dbReference type="NCBI Taxonomy" id="36881"/>
    <lineage>
        <taxon>Eukaryota</taxon>
        <taxon>Viridiplantae</taxon>
        <taxon>Chlorophyta</taxon>
        <taxon>Pyramimonadophyceae</taxon>
        <taxon>Pyramimonadales</taxon>
        <taxon>Pyramimonadaceae</taxon>
        <taxon>Cymbomonas</taxon>
    </lineage>
</organism>
<comment type="catalytic activity">
    <reaction evidence="7 8">
        <text>2 reduced [adrenodoxin] + NADP(+) + H(+) = 2 oxidized [adrenodoxin] + NADPH</text>
        <dbReference type="Rhea" id="RHEA:42312"/>
        <dbReference type="Rhea" id="RHEA-COMP:9998"/>
        <dbReference type="Rhea" id="RHEA-COMP:9999"/>
        <dbReference type="ChEBI" id="CHEBI:15378"/>
        <dbReference type="ChEBI" id="CHEBI:33737"/>
        <dbReference type="ChEBI" id="CHEBI:33738"/>
        <dbReference type="ChEBI" id="CHEBI:57783"/>
        <dbReference type="ChEBI" id="CHEBI:58349"/>
        <dbReference type="EC" id="1.18.1.6"/>
    </reaction>
</comment>
<gene>
    <name evidence="11" type="ORF">CYMTET_53436</name>
</gene>
<keyword evidence="12" id="KW-1185">Reference proteome</keyword>
<comment type="similarity">
    <text evidence="2 8">Belongs to the ferredoxin--NADP reductase type 1 family.</text>
</comment>
<feature type="binding site" evidence="9">
    <location>
        <position position="476"/>
    </location>
    <ligand>
        <name>FAD</name>
        <dbReference type="ChEBI" id="CHEBI:57692"/>
    </ligand>
</feature>
<feature type="binding site" evidence="9">
    <location>
        <position position="98"/>
    </location>
    <ligand>
        <name>FAD</name>
        <dbReference type="ChEBI" id="CHEBI:57692"/>
    </ligand>
</feature>
<proteinExistence type="inferred from homology"/>
<dbReference type="EC" id="1.18.1.6" evidence="8"/>
<evidence type="ECO:0000256" key="2">
    <source>
        <dbReference type="ARBA" id="ARBA00008312"/>
    </source>
</evidence>
<dbReference type="InterPro" id="IPR036188">
    <property type="entry name" value="FAD/NAD-bd_sf"/>
</dbReference>
<sequence>MQRALYHLGASRVTGQTARHLLPWNNAIDGSIRSFLSFAPTCSPSSFPPILHSFRHDLRVRCNGKSFTRNLSDVKEADAGALTSHDPLHFCVVGSGPAGFYTADKLLSKFGDHIQVDIMDRLPTPFGLVRSGVAPDHPGTKAVVNRFTQIMEIPVILRGNVQVRVYSTPLLPPAERGEDLENVDFGKDISLEDLQCRYHGVVLAYGTESDRALNVPGEDLAGVWSARELVWWYNGHPDYSTLPISLEHDTAVIFGLGNVAVDCARVLLREVDDLAVTDMASHAVDALRKSQVRRVVLFGRRGPAQAAFTPKELREILGLPGVKVVIHEEDLTLSEAEQAHLKANRISRRVHEVLSKAVAAASPPQPTEGAPDKELHLRFFRSPAALLPGVADGDCGEHVTAVRVECTQVVDGRAVGTGEFEEIEAGLVLRSIGYKGEEIAGVPFDTRSGTVPNSHGRVHQLEDPSATVPGLYTCGWLKRGPSGIIGTNLVCAEETAAVIAQDMVAGALPTPTAASPGHRGLVGLLSERGVASIALGDWQRINHKEVERGAVKGKPRDKIVHMEDLMEAATC</sequence>
<reference evidence="11 12" key="1">
    <citation type="journal article" date="2015" name="Genome Biol. Evol.">
        <title>Comparative Genomics of a Bacterivorous Green Alga Reveals Evolutionary Causalities and Consequences of Phago-Mixotrophic Mode of Nutrition.</title>
        <authorList>
            <person name="Burns J.A."/>
            <person name="Paasch A."/>
            <person name="Narechania A."/>
            <person name="Kim E."/>
        </authorList>
    </citation>
    <scope>NUCLEOTIDE SEQUENCE [LARGE SCALE GENOMIC DNA]</scope>
    <source>
        <strain evidence="11 12">PLY_AMNH</strain>
    </source>
</reference>
<evidence type="ECO:0000256" key="10">
    <source>
        <dbReference type="PIRSR" id="PIRSR000362-2"/>
    </source>
</evidence>
<dbReference type="InterPro" id="IPR055275">
    <property type="entry name" value="Ferredox_Rdtase"/>
</dbReference>
<dbReference type="GO" id="GO:0016491">
    <property type="term" value="F:oxidoreductase activity"/>
    <property type="evidence" value="ECO:0007669"/>
    <property type="project" value="UniProtKB-KW"/>
</dbReference>
<dbReference type="GO" id="GO:0005739">
    <property type="term" value="C:mitochondrion"/>
    <property type="evidence" value="ECO:0007669"/>
    <property type="project" value="UniProtKB-SubCell"/>
</dbReference>
<dbReference type="SUPFAM" id="SSF51971">
    <property type="entry name" value="Nucleotide-binding domain"/>
    <property type="match status" value="1"/>
</dbReference>
<protein>
    <recommendedName>
        <fullName evidence="8">NADPH:adrenodoxin oxidoreductase, mitochondrial</fullName>
        <ecNumber evidence="8">1.18.1.6</ecNumber>
    </recommendedName>
</protein>
<keyword evidence="3 8" id="KW-0285">Flavoprotein</keyword>
<feature type="binding site" evidence="9">
    <location>
        <begin position="483"/>
        <end position="485"/>
    </location>
    <ligand>
        <name>FAD</name>
        <dbReference type="ChEBI" id="CHEBI:57692"/>
    </ligand>
</feature>
<dbReference type="PANTHER" id="PTHR48467:SF1">
    <property type="entry name" value="GLUTAMATE SYNTHASE 1 [NADH], CHLOROPLASTIC-LIKE"/>
    <property type="match status" value="1"/>
</dbReference>
<evidence type="ECO:0000256" key="7">
    <source>
        <dbReference type="ARBA" id="ARBA00048933"/>
    </source>
</evidence>
<feature type="binding site" evidence="10">
    <location>
        <begin position="300"/>
        <end position="301"/>
    </location>
    <ligand>
        <name>NADP(+)</name>
        <dbReference type="ChEBI" id="CHEBI:58349"/>
    </ligand>
</feature>
<evidence type="ECO:0000313" key="11">
    <source>
        <dbReference type="EMBL" id="KAK3236430.1"/>
    </source>
</evidence>
<comment type="caution">
    <text evidence="11">The sequence shown here is derived from an EMBL/GenBank/DDBJ whole genome shotgun (WGS) entry which is preliminary data.</text>
</comment>
<keyword evidence="5 8" id="KW-0521">NADP</keyword>
<comment type="cofactor">
    <cofactor evidence="1 8 9">
        <name>FAD</name>
        <dbReference type="ChEBI" id="CHEBI:57692"/>
    </cofactor>
</comment>
<evidence type="ECO:0000256" key="3">
    <source>
        <dbReference type="ARBA" id="ARBA00022630"/>
    </source>
</evidence>
<evidence type="ECO:0000256" key="4">
    <source>
        <dbReference type="ARBA" id="ARBA00022827"/>
    </source>
</evidence>
<dbReference type="PANTHER" id="PTHR48467">
    <property type="entry name" value="GLUTAMATE SYNTHASE 1 [NADH], CHLOROPLASTIC-LIKE"/>
    <property type="match status" value="1"/>
</dbReference>
<dbReference type="Gene3D" id="3.50.50.60">
    <property type="entry name" value="FAD/NAD(P)-binding domain"/>
    <property type="match status" value="1"/>
</dbReference>
<evidence type="ECO:0000256" key="1">
    <source>
        <dbReference type="ARBA" id="ARBA00001974"/>
    </source>
</evidence>
<dbReference type="Gene3D" id="3.40.50.720">
    <property type="entry name" value="NAD(P)-binding Rossmann-like Domain"/>
    <property type="match status" value="1"/>
</dbReference>
<name>A0AAE0BI52_9CHLO</name>
<comment type="subcellular location">
    <subcellularLocation>
        <location evidence="8">Mitochondrion</location>
    </subcellularLocation>
</comment>
<evidence type="ECO:0000256" key="6">
    <source>
        <dbReference type="ARBA" id="ARBA00023002"/>
    </source>
</evidence>
<dbReference type="AlphaFoldDB" id="A0AAE0BI52"/>
<keyword evidence="6 8" id="KW-0560">Oxidoreductase</keyword>
<keyword evidence="4 8" id="KW-0274">FAD</keyword>
<feature type="binding site" evidence="10">
    <location>
        <position position="483"/>
    </location>
    <ligand>
        <name>NADP(+)</name>
        <dbReference type="ChEBI" id="CHEBI:58349"/>
    </ligand>
</feature>
<keyword evidence="8" id="KW-0496">Mitochondrion</keyword>
<evidence type="ECO:0000256" key="5">
    <source>
        <dbReference type="ARBA" id="ARBA00022857"/>
    </source>
</evidence>
<evidence type="ECO:0000313" key="12">
    <source>
        <dbReference type="Proteomes" id="UP001190700"/>
    </source>
</evidence>
<dbReference type="InterPro" id="IPR021163">
    <property type="entry name" value="Ferredox_Rdtase_adrenod"/>
</dbReference>
<evidence type="ECO:0000256" key="9">
    <source>
        <dbReference type="PIRSR" id="PIRSR000362-1"/>
    </source>
</evidence>
<dbReference type="PRINTS" id="PR00419">
    <property type="entry name" value="ADXRDTASE"/>
</dbReference>
<dbReference type="Proteomes" id="UP001190700">
    <property type="component" value="Unassembled WGS sequence"/>
</dbReference>
<feature type="binding site" evidence="10">
    <location>
        <position position="312"/>
    </location>
    <ligand>
        <name>NADP(+)</name>
        <dbReference type="ChEBI" id="CHEBI:58349"/>
    </ligand>
</feature>
<dbReference type="PIRSF" id="PIRSF000362">
    <property type="entry name" value="FNR"/>
    <property type="match status" value="1"/>
</dbReference>
<feature type="binding site" evidence="9">
    <location>
        <position position="128"/>
    </location>
    <ligand>
        <name>FAD</name>
        <dbReference type="ChEBI" id="CHEBI:57692"/>
    </ligand>
</feature>
<accession>A0AAE0BI52</accession>
<dbReference type="EMBL" id="LGRX02035038">
    <property type="protein sequence ID" value="KAK3236430.1"/>
    <property type="molecule type" value="Genomic_DNA"/>
</dbReference>
<evidence type="ECO:0000256" key="8">
    <source>
        <dbReference type="PIRNR" id="PIRNR000362"/>
    </source>
</evidence>